<sequence length="119" mass="13137">MSYPVTYYCPHCETVVELQREGYLADKAVTPYPFEGWSYAEADDDFEDADGVHFVCGESGTLHDPEAAGCGRDFYLSFVKFENGVELDPRQPSETVELADDSRPRGPRGPTGPGGPSYF</sequence>
<dbReference type="RefSeq" id="WP_227228706.1">
    <property type="nucleotide sequence ID" value="NZ_JAJCVJ010000001.1"/>
</dbReference>
<comment type="caution">
    <text evidence="3">The sequence shown here is derived from an EMBL/GenBank/DDBJ whole genome shotgun (WGS) entry which is preliminary data.</text>
</comment>
<dbReference type="InterPro" id="IPR058275">
    <property type="entry name" value="DUF7969"/>
</dbReference>
<keyword evidence="4" id="KW-1185">Reference proteome</keyword>
<dbReference type="Pfam" id="PF25923">
    <property type="entry name" value="DUF7969"/>
    <property type="match status" value="2"/>
</dbReference>
<evidence type="ECO:0000256" key="1">
    <source>
        <dbReference type="SAM" id="MobiDB-lite"/>
    </source>
</evidence>
<feature type="domain" description="DUF7969" evidence="2">
    <location>
        <begin position="1"/>
        <end position="62"/>
    </location>
</feature>
<evidence type="ECO:0000313" key="4">
    <source>
        <dbReference type="Proteomes" id="UP001596201"/>
    </source>
</evidence>
<organism evidence="3 4">
    <name type="scientific">Salinirubrum litoreum</name>
    <dbReference type="NCBI Taxonomy" id="1126234"/>
    <lineage>
        <taxon>Archaea</taxon>
        <taxon>Methanobacteriati</taxon>
        <taxon>Methanobacteriota</taxon>
        <taxon>Stenosarchaea group</taxon>
        <taxon>Halobacteria</taxon>
        <taxon>Halobacteriales</taxon>
        <taxon>Haloferacaceae</taxon>
        <taxon>Salinirubrum</taxon>
    </lineage>
</organism>
<name>A0ABD5R8G5_9EURY</name>
<feature type="compositionally biased region" description="Gly residues" evidence="1">
    <location>
        <begin position="109"/>
        <end position="119"/>
    </location>
</feature>
<proteinExistence type="predicted"/>
<dbReference type="EMBL" id="JBHSKX010000001">
    <property type="protein sequence ID" value="MFC5365952.1"/>
    <property type="molecule type" value="Genomic_DNA"/>
</dbReference>
<protein>
    <recommendedName>
        <fullName evidence="2">DUF7969 domain-containing protein</fullName>
    </recommendedName>
</protein>
<accession>A0ABD5R8G5</accession>
<dbReference type="Proteomes" id="UP001596201">
    <property type="component" value="Unassembled WGS sequence"/>
</dbReference>
<evidence type="ECO:0000259" key="2">
    <source>
        <dbReference type="Pfam" id="PF25923"/>
    </source>
</evidence>
<evidence type="ECO:0000313" key="3">
    <source>
        <dbReference type="EMBL" id="MFC5365952.1"/>
    </source>
</evidence>
<dbReference type="AlphaFoldDB" id="A0ABD5R8G5"/>
<reference evidence="3 4" key="1">
    <citation type="journal article" date="2019" name="Int. J. Syst. Evol. Microbiol.">
        <title>The Global Catalogue of Microorganisms (GCM) 10K type strain sequencing project: providing services to taxonomists for standard genome sequencing and annotation.</title>
        <authorList>
            <consortium name="The Broad Institute Genomics Platform"/>
            <consortium name="The Broad Institute Genome Sequencing Center for Infectious Disease"/>
            <person name="Wu L."/>
            <person name="Ma J."/>
        </authorList>
    </citation>
    <scope>NUCLEOTIDE SEQUENCE [LARGE SCALE GENOMIC DNA]</scope>
    <source>
        <strain evidence="3 4">CGMCC 1.12237</strain>
    </source>
</reference>
<feature type="region of interest" description="Disordered" evidence="1">
    <location>
        <begin position="89"/>
        <end position="119"/>
    </location>
</feature>
<gene>
    <name evidence="3" type="ORF">ACFPJ5_03315</name>
</gene>
<feature type="domain" description="DUF7969" evidence="2">
    <location>
        <begin position="66"/>
        <end position="117"/>
    </location>
</feature>